<protein>
    <submittedName>
        <fullName evidence="1">Uncharacterized protein</fullName>
    </submittedName>
</protein>
<dbReference type="EMBL" id="KL142397">
    <property type="protein sequence ID" value="KDR70327.1"/>
    <property type="molecule type" value="Genomic_DNA"/>
</dbReference>
<accession>A0A067SJY4</accession>
<evidence type="ECO:0000313" key="2">
    <source>
        <dbReference type="Proteomes" id="UP000027222"/>
    </source>
</evidence>
<evidence type="ECO:0000313" key="1">
    <source>
        <dbReference type="EMBL" id="KDR70327.1"/>
    </source>
</evidence>
<sequence>MENTALCDMIDSQEVEESSDCISLDDLDLYPTTHGHRGMQRWIRRTGDAPTLSTPLDPQTASTGELKKRGTRIQTFVKLYPASIGDINNEEGLETKNVPAQSINTPPQSTQALISDTMSRPPHCNSLWSLSKPPVPRGAWTIQFEVDLPLAF</sequence>
<keyword evidence="2" id="KW-1185">Reference proteome</keyword>
<gene>
    <name evidence="1" type="ORF">GALMADRAFT_144640</name>
</gene>
<dbReference type="AlphaFoldDB" id="A0A067SJY4"/>
<name>A0A067SJY4_GALM3</name>
<reference evidence="2" key="1">
    <citation type="journal article" date="2014" name="Proc. Natl. Acad. Sci. U.S.A.">
        <title>Extensive sampling of basidiomycete genomes demonstrates inadequacy of the white-rot/brown-rot paradigm for wood decay fungi.</title>
        <authorList>
            <person name="Riley R."/>
            <person name="Salamov A.A."/>
            <person name="Brown D.W."/>
            <person name="Nagy L.G."/>
            <person name="Floudas D."/>
            <person name="Held B.W."/>
            <person name="Levasseur A."/>
            <person name="Lombard V."/>
            <person name="Morin E."/>
            <person name="Otillar R."/>
            <person name="Lindquist E.A."/>
            <person name="Sun H."/>
            <person name="LaButti K.M."/>
            <person name="Schmutz J."/>
            <person name="Jabbour D."/>
            <person name="Luo H."/>
            <person name="Baker S.E."/>
            <person name="Pisabarro A.G."/>
            <person name="Walton J.D."/>
            <person name="Blanchette R.A."/>
            <person name="Henrissat B."/>
            <person name="Martin F."/>
            <person name="Cullen D."/>
            <person name="Hibbett D.S."/>
            <person name="Grigoriev I.V."/>
        </authorList>
    </citation>
    <scope>NUCLEOTIDE SEQUENCE [LARGE SCALE GENOMIC DNA]</scope>
    <source>
        <strain evidence="2">CBS 339.88</strain>
    </source>
</reference>
<organism evidence="1 2">
    <name type="scientific">Galerina marginata (strain CBS 339.88)</name>
    <dbReference type="NCBI Taxonomy" id="685588"/>
    <lineage>
        <taxon>Eukaryota</taxon>
        <taxon>Fungi</taxon>
        <taxon>Dikarya</taxon>
        <taxon>Basidiomycota</taxon>
        <taxon>Agaricomycotina</taxon>
        <taxon>Agaricomycetes</taxon>
        <taxon>Agaricomycetidae</taxon>
        <taxon>Agaricales</taxon>
        <taxon>Agaricineae</taxon>
        <taxon>Strophariaceae</taxon>
        <taxon>Galerina</taxon>
    </lineage>
</organism>
<proteinExistence type="predicted"/>
<dbReference type="HOGENOM" id="CLU_1722499_0_0_1"/>
<dbReference type="Proteomes" id="UP000027222">
    <property type="component" value="Unassembled WGS sequence"/>
</dbReference>